<feature type="region of interest" description="Disordered" evidence="1">
    <location>
        <begin position="60"/>
        <end position="90"/>
    </location>
</feature>
<sequence>MSTGSNNTGLNEEQNQTLTYFDNNLIQHATPSQKRYIQYYLQILCEKMGQEDHLVHLHSVVYSHEATQPQETHSDEGDEQQDEQEGDNKDIKSVFLCSTNSLQSLTTGFPASDRNSHKGGCIFIKIYQNLNLIYTSQQM</sequence>
<dbReference type="Gene3D" id="2.60.40.1110">
    <property type="match status" value="1"/>
</dbReference>
<keyword evidence="3" id="KW-1185">Reference proteome</keyword>
<accession>A0ABD2PKB9</accession>
<organism evidence="2 3">
    <name type="scientific">Cichlidogyrus casuarinus</name>
    <dbReference type="NCBI Taxonomy" id="1844966"/>
    <lineage>
        <taxon>Eukaryota</taxon>
        <taxon>Metazoa</taxon>
        <taxon>Spiralia</taxon>
        <taxon>Lophotrochozoa</taxon>
        <taxon>Platyhelminthes</taxon>
        <taxon>Monogenea</taxon>
        <taxon>Monopisthocotylea</taxon>
        <taxon>Dactylogyridea</taxon>
        <taxon>Ancyrocephalidae</taxon>
        <taxon>Cichlidogyrus</taxon>
    </lineage>
</organism>
<name>A0ABD2PKB9_9PLAT</name>
<evidence type="ECO:0000313" key="2">
    <source>
        <dbReference type="EMBL" id="KAL3307905.1"/>
    </source>
</evidence>
<dbReference type="AlphaFoldDB" id="A0ABD2PKB9"/>
<evidence type="ECO:0000256" key="1">
    <source>
        <dbReference type="SAM" id="MobiDB-lite"/>
    </source>
</evidence>
<dbReference type="InterPro" id="IPR029021">
    <property type="entry name" value="Prot-tyrosine_phosphatase-like"/>
</dbReference>
<feature type="compositionally biased region" description="Acidic residues" evidence="1">
    <location>
        <begin position="76"/>
        <end position="85"/>
    </location>
</feature>
<dbReference type="Gene3D" id="3.90.190.10">
    <property type="entry name" value="Protein tyrosine phosphatase superfamily"/>
    <property type="match status" value="1"/>
</dbReference>
<dbReference type="EMBL" id="JBJKFK010006244">
    <property type="protein sequence ID" value="KAL3307905.1"/>
    <property type="molecule type" value="Genomic_DNA"/>
</dbReference>
<evidence type="ECO:0000313" key="3">
    <source>
        <dbReference type="Proteomes" id="UP001626550"/>
    </source>
</evidence>
<reference evidence="2 3" key="1">
    <citation type="submission" date="2024-11" db="EMBL/GenBank/DDBJ databases">
        <title>Adaptive evolution of stress response genes in parasites aligns with host niche diversity.</title>
        <authorList>
            <person name="Hahn C."/>
            <person name="Resl P."/>
        </authorList>
    </citation>
    <scope>NUCLEOTIDE SEQUENCE [LARGE SCALE GENOMIC DNA]</scope>
    <source>
        <strain evidence="2">EGGRZ-B1_66</strain>
        <tissue evidence="2">Body</tissue>
    </source>
</reference>
<proteinExistence type="predicted"/>
<comment type="caution">
    <text evidence="2">The sequence shown here is derived from an EMBL/GenBank/DDBJ whole genome shotgun (WGS) entry which is preliminary data.</text>
</comment>
<protein>
    <submittedName>
        <fullName evidence="2">Uncharacterized protein</fullName>
    </submittedName>
</protein>
<dbReference type="Proteomes" id="UP001626550">
    <property type="component" value="Unassembled WGS sequence"/>
</dbReference>
<gene>
    <name evidence="2" type="ORF">Ciccas_013570</name>
</gene>